<organism evidence="3 4">
    <name type="scientific">Sphingomonas suaedae</name>
    <dbReference type="NCBI Taxonomy" id="2599297"/>
    <lineage>
        <taxon>Bacteria</taxon>
        <taxon>Pseudomonadati</taxon>
        <taxon>Pseudomonadota</taxon>
        <taxon>Alphaproteobacteria</taxon>
        <taxon>Sphingomonadales</taxon>
        <taxon>Sphingomonadaceae</taxon>
        <taxon>Sphingomonas</taxon>
    </lineage>
</organism>
<feature type="domain" description="DUF4365" evidence="2">
    <location>
        <begin position="13"/>
        <end position="143"/>
    </location>
</feature>
<dbReference type="InterPro" id="IPR025375">
    <property type="entry name" value="DUF4365"/>
</dbReference>
<name>A0A518RH18_9SPHN</name>
<dbReference type="AlphaFoldDB" id="A0A518RH18"/>
<accession>A0A518RH18</accession>
<reference evidence="3 4" key="1">
    <citation type="submission" date="2019-07" db="EMBL/GenBank/DDBJ databases">
        <title>Sphingomonas alkalisoli sp. nov., isolated from rhizosphere soil of Suaedae salsa.</title>
        <authorList>
            <person name="Zhang H."/>
            <person name="Xu L."/>
            <person name="Zhang J.-X."/>
            <person name="Sun J.-Q."/>
        </authorList>
    </citation>
    <scope>NUCLEOTIDE SEQUENCE [LARGE SCALE GENOMIC DNA]</scope>
    <source>
        <strain evidence="3 4">XS-10</strain>
    </source>
</reference>
<feature type="region of interest" description="Disordered" evidence="1">
    <location>
        <begin position="420"/>
        <end position="444"/>
    </location>
</feature>
<dbReference type="EMBL" id="CP042239">
    <property type="protein sequence ID" value="QDX26745.1"/>
    <property type="molecule type" value="Genomic_DNA"/>
</dbReference>
<evidence type="ECO:0000313" key="4">
    <source>
        <dbReference type="Proteomes" id="UP000318055"/>
    </source>
</evidence>
<dbReference type="Proteomes" id="UP000318055">
    <property type="component" value="Chromosome"/>
</dbReference>
<proteinExistence type="predicted"/>
<gene>
    <name evidence="3" type="ORF">FPZ54_12485</name>
</gene>
<protein>
    <submittedName>
        <fullName evidence="3">DUF4365 domain-containing protein</fullName>
    </submittedName>
</protein>
<dbReference type="KEGG" id="ssua:FPZ54_12485"/>
<dbReference type="RefSeq" id="WP_145847659.1">
    <property type="nucleotide sequence ID" value="NZ_CP042239.1"/>
</dbReference>
<evidence type="ECO:0000313" key="3">
    <source>
        <dbReference type="EMBL" id="QDX26745.1"/>
    </source>
</evidence>
<dbReference type="OrthoDB" id="789223at2"/>
<sequence length="444" mass="50264">MAKHLTANQILGEIGENAVRGRFLTMGFQFDGRSRLEAGIDGIAEVMDKGQPMARMIAVQVKSKDEGRYASETDDGFTYLLRKQDLEYWRGSNLPVIVVFYRRVDDSFYWKEVARDTDQAERRLQIDKSADVLDSSSINRLAALTVPKAGFGYYVPALSGGEEALVNMLPIDLPAELFIASTPYDGRKATAVLLDGDEPVRFDWIIRGGTFWSFHDPRTSCCSEIVDLDQVEAIETSSLALHDDVDEQNKFIHLLRQTLRHQTRQGLNWSKAQEILYFRALVADTPRNFAYEASKKRTDADVVNVTMSDKDEGRVSFVRHHAFEPRFELMGDQWYLIITPTYYFTTNGFTPHPHPAGLLSGKKRLDKSAALRGQVIMWHRYLTEADRSDEREASNLFGTVVEAEPRLRFGEPPAVQLEIRVPEDGWGGGKKKAEQTEEPEGLFA</sequence>
<keyword evidence="4" id="KW-1185">Reference proteome</keyword>
<evidence type="ECO:0000259" key="2">
    <source>
        <dbReference type="Pfam" id="PF14280"/>
    </source>
</evidence>
<evidence type="ECO:0000256" key="1">
    <source>
        <dbReference type="SAM" id="MobiDB-lite"/>
    </source>
</evidence>
<dbReference type="Pfam" id="PF14280">
    <property type="entry name" value="DUF4365"/>
    <property type="match status" value="1"/>
</dbReference>